<dbReference type="Gene3D" id="3.30.70.270">
    <property type="match status" value="1"/>
</dbReference>
<dbReference type="SUPFAM" id="SSF55073">
    <property type="entry name" value="Nucleotide cyclase"/>
    <property type="match status" value="1"/>
</dbReference>
<dbReference type="InterPro" id="IPR035965">
    <property type="entry name" value="PAS-like_dom_sf"/>
</dbReference>
<comment type="caution">
    <text evidence="9">The sequence shown here is derived from an EMBL/GenBank/DDBJ whole genome shotgun (WGS) entry which is preliminary data.</text>
</comment>
<comment type="catalytic activity">
    <reaction evidence="6">
        <text>2 GTP = 3',3'-c-di-GMP + 2 diphosphate</text>
        <dbReference type="Rhea" id="RHEA:24898"/>
        <dbReference type="ChEBI" id="CHEBI:33019"/>
        <dbReference type="ChEBI" id="CHEBI:37565"/>
        <dbReference type="ChEBI" id="CHEBI:58805"/>
        <dbReference type="EC" id="2.7.7.65"/>
    </reaction>
</comment>
<evidence type="ECO:0000256" key="1">
    <source>
        <dbReference type="ARBA" id="ARBA00012528"/>
    </source>
</evidence>
<dbReference type="SUPFAM" id="SSF55785">
    <property type="entry name" value="PYP-like sensor domain (PAS domain)"/>
    <property type="match status" value="1"/>
</dbReference>
<dbReference type="OrthoDB" id="9760752at2"/>
<dbReference type="GO" id="GO:0006355">
    <property type="term" value="P:regulation of DNA-templated transcription"/>
    <property type="evidence" value="ECO:0007669"/>
    <property type="project" value="InterPro"/>
</dbReference>
<keyword evidence="10" id="KW-1185">Reference proteome</keyword>
<dbReference type="PROSITE" id="PS50046">
    <property type="entry name" value="PHYTOCHROME_2"/>
    <property type="match status" value="1"/>
</dbReference>
<keyword evidence="5" id="KW-0675">Receptor</keyword>
<dbReference type="PRINTS" id="PR01033">
    <property type="entry name" value="PHYTOCHROME"/>
</dbReference>
<dbReference type="EMBL" id="PIUM01000001">
    <property type="protein sequence ID" value="PKU26333.1"/>
    <property type="molecule type" value="Genomic_DNA"/>
</dbReference>
<dbReference type="PROSITE" id="PS50887">
    <property type="entry name" value="GGDEF"/>
    <property type="match status" value="1"/>
</dbReference>
<organism evidence="9 10">
    <name type="scientific">Telmatospirillum siberiense</name>
    <dbReference type="NCBI Taxonomy" id="382514"/>
    <lineage>
        <taxon>Bacteria</taxon>
        <taxon>Pseudomonadati</taxon>
        <taxon>Pseudomonadota</taxon>
        <taxon>Alphaproteobacteria</taxon>
        <taxon>Rhodospirillales</taxon>
        <taxon>Rhodospirillaceae</taxon>
        <taxon>Telmatospirillum</taxon>
    </lineage>
</organism>
<dbReference type="Pfam" id="PF08446">
    <property type="entry name" value="PAS_2"/>
    <property type="match status" value="1"/>
</dbReference>
<dbReference type="Gene3D" id="3.30.450.270">
    <property type="match status" value="1"/>
</dbReference>
<dbReference type="InterPro" id="IPR013515">
    <property type="entry name" value="Phytochrome_cen-reg"/>
</dbReference>
<evidence type="ECO:0000259" key="8">
    <source>
        <dbReference type="PROSITE" id="PS50887"/>
    </source>
</evidence>
<dbReference type="InterPro" id="IPR003018">
    <property type="entry name" value="GAF"/>
</dbReference>
<dbReference type="Pfam" id="PF00360">
    <property type="entry name" value="PHY"/>
    <property type="match status" value="1"/>
</dbReference>
<dbReference type="InterPro" id="IPR016132">
    <property type="entry name" value="Phyto_chromo_attachment"/>
</dbReference>
<dbReference type="InterPro" id="IPR013654">
    <property type="entry name" value="PAS_2"/>
</dbReference>
<dbReference type="RefSeq" id="WP_101248563.1">
    <property type="nucleotide sequence ID" value="NZ_PIUM01000001.1"/>
</dbReference>
<feature type="domain" description="Phytochrome chromophore attachment site" evidence="7">
    <location>
        <begin position="145"/>
        <end position="316"/>
    </location>
</feature>
<name>A0A2N3Q113_9PROT</name>
<dbReference type="CDD" id="cd01949">
    <property type="entry name" value="GGDEF"/>
    <property type="match status" value="1"/>
</dbReference>
<evidence type="ECO:0000256" key="3">
    <source>
        <dbReference type="ARBA" id="ARBA00022606"/>
    </source>
</evidence>
<dbReference type="PANTHER" id="PTHR45138">
    <property type="entry name" value="REGULATORY COMPONENTS OF SENSORY TRANSDUCTION SYSTEM"/>
    <property type="match status" value="1"/>
</dbReference>
<dbReference type="SUPFAM" id="SSF55781">
    <property type="entry name" value="GAF domain-like"/>
    <property type="match status" value="2"/>
</dbReference>
<dbReference type="GO" id="GO:0052621">
    <property type="term" value="F:diguanylate cyclase activity"/>
    <property type="evidence" value="ECO:0007669"/>
    <property type="project" value="UniProtKB-EC"/>
</dbReference>
<keyword evidence="3" id="KW-0716">Sensory transduction</keyword>
<evidence type="ECO:0000313" key="10">
    <source>
        <dbReference type="Proteomes" id="UP000233293"/>
    </source>
</evidence>
<dbReference type="InterPro" id="IPR050469">
    <property type="entry name" value="Diguanylate_Cyclase"/>
</dbReference>
<dbReference type="Proteomes" id="UP000233293">
    <property type="component" value="Unassembled WGS sequence"/>
</dbReference>
<dbReference type="InterPro" id="IPR029787">
    <property type="entry name" value="Nucleotide_cyclase"/>
</dbReference>
<evidence type="ECO:0000256" key="4">
    <source>
        <dbReference type="ARBA" id="ARBA00022991"/>
    </source>
</evidence>
<gene>
    <name evidence="9" type="ORF">CWS72_00290</name>
</gene>
<feature type="domain" description="GGDEF" evidence="8">
    <location>
        <begin position="549"/>
        <end position="682"/>
    </location>
</feature>
<reference evidence="10" key="1">
    <citation type="submission" date="2017-12" db="EMBL/GenBank/DDBJ databases">
        <title>Draft genome sequence of Telmatospirillum siberiense 26-4b1T, an acidotolerant peatland alphaproteobacterium potentially involved in sulfur cycling.</title>
        <authorList>
            <person name="Hausmann B."/>
            <person name="Pjevac P."/>
            <person name="Schreck K."/>
            <person name="Herbold C.W."/>
            <person name="Daims H."/>
            <person name="Wagner M."/>
            <person name="Pester M."/>
            <person name="Loy A."/>
        </authorList>
    </citation>
    <scope>NUCLEOTIDE SEQUENCE [LARGE SCALE GENOMIC DNA]</scope>
    <source>
        <strain evidence="10">26-4b1</strain>
    </source>
</reference>
<protein>
    <recommendedName>
        <fullName evidence="1">diguanylate cyclase</fullName>
        <ecNumber evidence="1">2.7.7.65</ecNumber>
    </recommendedName>
</protein>
<dbReference type="Pfam" id="PF00990">
    <property type="entry name" value="GGDEF"/>
    <property type="match status" value="1"/>
</dbReference>
<dbReference type="InterPro" id="IPR043150">
    <property type="entry name" value="Phytochrome_PHY_sf"/>
</dbReference>
<dbReference type="FunFam" id="3.30.70.270:FF:000001">
    <property type="entry name" value="Diguanylate cyclase domain protein"/>
    <property type="match status" value="1"/>
</dbReference>
<dbReference type="Pfam" id="PF01590">
    <property type="entry name" value="GAF"/>
    <property type="match status" value="1"/>
</dbReference>
<keyword evidence="2" id="KW-0600">Photoreceptor protein</keyword>
<dbReference type="InterPro" id="IPR000160">
    <property type="entry name" value="GGDEF_dom"/>
</dbReference>
<evidence type="ECO:0000256" key="2">
    <source>
        <dbReference type="ARBA" id="ARBA00022543"/>
    </source>
</evidence>
<dbReference type="GO" id="GO:0009881">
    <property type="term" value="F:photoreceptor activity"/>
    <property type="evidence" value="ECO:0007669"/>
    <property type="project" value="UniProtKB-KW"/>
</dbReference>
<dbReference type="EC" id="2.7.7.65" evidence="1"/>
<dbReference type="InterPro" id="IPR029016">
    <property type="entry name" value="GAF-like_dom_sf"/>
</dbReference>
<dbReference type="InterPro" id="IPR043128">
    <property type="entry name" value="Rev_trsase/Diguanyl_cyclase"/>
</dbReference>
<dbReference type="Gene3D" id="3.30.450.20">
    <property type="entry name" value="PAS domain"/>
    <property type="match status" value="1"/>
</dbReference>
<evidence type="ECO:0000259" key="7">
    <source>
        <dbReference type="PROSITE" id="PS50046"/>
    </source>
</evidence>
<dbReference type="SMART" id="SM00267">
    <property type="entry name" value="GGDEF"/>
    <property type="match status" value="1"/>
</dbReference>
<accession>A0A2N3Q113</accession>
<proteinExistence type="predicted"/>
<dbReference type="NCBIfam" id="TIGR00254">
    <property type="entry name" value="GGDEF"/>
    <property type="match status" value="1"/>
</dbReference>
<evidence type="ECO:0000313" key="9">
    <source>
        <dbReference type="EMBL" id="PKU26333.1"/>
    </source>
</evidence>
<dbReference type="PANTHER" id="PTHR45138:SF9">
    <property type="entry name" value="DIGUANYLATE CYCLASE DGCM-RELATED"/>
    <property type="match status" value="1"/>
</dbReference>
<evidence type="ECO:0000256" key="5">
    <source>
        <dbReference type="ARBA" id="ARBA00023170"/>
    </source>
</evidence>
<dbReference type="InterPro" id="IPR001294">
    <property type="entry name" value="Phytochrome"/>
</dbReference>
<keyword evidence="4" id="KW-0157">Chromophore</keyword>
<evidence type="ECO:0000256" key="6">
    <source>
        <dbReference type="ARBA" id="ARBA00034247"/>
    </source>
</evidence>
<sequence>MGDGISLLEITKLGDDVCAQEPIHVPGAIQPHGLLVGLDGRTLELLTKSANVDAILGSTPLHEKPTWLPPSVIEVCRDLGESPSQDRTLPAVIVGIGTTEVHCFSASGIVFCEFEAAAPSPASPPTENISLQATNVVRQLGAADDINGLFMTAAEAIRSISGFERVLIYRFDLEGNGEVVGESLASDWAQSFFGLRFPSSDIPAQARELYRITRDRWIPTRDYRPSPLEPALDPRGQPFNIGLSHYRSMSPIHRMYQRNIGVDGAMSVSVMRDGDLWGLVIGHHREPHHVPSAIRRDIVGVVQAFALRLDALLSRETRTYLEQGMHACLAMLRKLAGVDNFLVALTEGEPEIIELIPGCSGAAVVWDDGENLASVRTVGRVPPGGDLISLAAWIRSSGDVPVFAADDLSYRFPPFHRHRELASGVMACFFEDPRHTVLLLFRPEVIQSVSWAGKPEKLVGSDGVPNLPRRAFDRWIEVKRGYSQPWLPWELDIVATVCATINDVIIRQTRIAEELRKLSRTDPLTNLSNRRAFIEVSEIEFLRCRRFGSVAAVLMIDVDHFKAINDAYGHEAGDAALVSLAKTLQMSARATDFPARFGGEEFVFLLVGSDASGALEKAERIRAAVAETEVTFESVNFGMTVSIGISQFLNDDQNWSEAISRADQAMYRAKDLGRNRVVMLAG</sequence>
<dbReference type="Gene3D" id="3.30.450.40">
    <property type="match status" value="1"/>
</dbReference>
<dbReference type="AlphaFoldDB" id="A0A2N3Q113"/>
<dbReference type="GO" id="GO:0009584">
    <property type="term" value="P:detection of visible light"/>
    <property type="evidence" value="ECO:0007669"/>
    <property type="project" value="InterPro"/>
</dbReference>